<reference evidence="3 5" key="2">
    <citation type="submission" date="2019-04" db="EMBL/GenBank/DDBJ databases">
        <authorList>
            <consortium name="Pathogen Informatics"/>
        </authorList>
    </citation>
    <scope>NUCLEOTIDE SEQUENCE [LARGE SCALE GENOMIC DNA]</scope>
    <source>
        <strain evidence="3 5">GPSC211</strain>
    </source>
</reference>
<organism evidence="2 4">
    <name type="scientific">Streptococcus pneumoniae</name>
    <dbReference type="NCBI Taxonomy" id="1313"/>
    <lineage>
        <taxon>Bacteria</taxon>
        <taxon>Bacillati</taxon>
        <taxon>Bacillota</taxon>
        <taxon>Bacilli</taxon>
        <taxon>Lactobacillales</taxon>
        <taxon>Streptococcaceae</taxon>
        <taxon>Streptococcus</taxon>
    </lineage>
</organism>
<dbReference type="GO" id="GO:0004222">
    <property type="term" value="F:metalloendopeptidase activity"/>
    <property type="evidence" value="ECO:0007669"/>
    <property type="project" value="InterPro"/>
</dbReference>
<feature type="domain" description="Peptidase M26 C-terminal" evidence="1">
    <location>
        <begin position="2"/>
        <end position="120"/>
    </location>
</feature>
<evidence type="ECO:0000313" key="3">
    <source>
        <dbReference type="EMBL" id="VNG97632.1"/>
    </source>
</evidence>
<keyword evidence="2" id="KW-0378">Hydrolase</keyword>
<sequence length="121" mass="13942">MDSVYFVMTDLISDFGTSAFTHETTHVNDRMVYYGGHWHRQGTDLEAFAQGMLQTPDKSTTNGEYGALGINMAYHRPNDGNQWYNPDPDKLQTRDQIDRYMKNYNEAMMMLDYAEAEAVLP</sequence>
<comment type="caution">
    <text evidence="2">The sequence shown here is derived from an EMBL/GenBank/DDBJ whole genome shotgun (WGS) entry which is preliminary data.</text>
</comment>
<evidence type="ECO:0000313" key="4">
    <source>
        <dbReference type="Proteomes" id="UP000040910"/>
    </source>
</evidence>
<dbReference type="GO" id="GO:0005576">
    <property type="term" value="C:extracellular region"/>
    <property type="evidence" value="ECO:0007669"/>
    <property type="project" value="InterPro"/>
</dbReference>
<reference evidence="2 4" key="1">
    <citation type="submission" date="2015-03" db="EMBL/GenBank/DDBJ databases">
        <authorList>
            <consortium name="Pathogen Informatics"/>
            <person name="Murphy D."/>
        </authorList>
    </citation>
    <scope>NUCLEOTIDE SEQUENCE [LARGE SCALE GENOMIC DNA]</scope>
    <source>
        <strain evidence="2">SMRU158</strain>
        <strain evidence="4">type strain: N</strain>
    </source>
</reference>
<gene>
    <name evidence="2" type="primary">zmpB_3</name>
    <name evidence="2" type="ORF">ERS019316_00452</name>
    <name evidence="3" type="ORF">SAMEA3353485_00260</name>
</gene>
<dbReference type="Proteomes" id="UP000310818">
    <property type="component" value="Unassembled WGS sequence"/>
</dbReference>
<dbReference type="EC" id="3.4.24.13" evidence="2"/>
<dbReference type="GO" id="GO:0008270">
    <property type="term" value="F:zinc ion binding"/>
    <property type="evidence" value="ECO:0007669"/>
    <property type="project" value="InterPro"/>
</dbReference>
<dbReference type="InterPro" id="IPR011505">
    <property type="entry name" value="Peptidase_M26_C_dom"/>
</dbReference>
<dbReference type="Proteomes" id="UP000040910">
    <property type="component" value="Unassembled WGS sequence"/>
</dbReference>
<dbReference type="EMBL" id="CKLF01000004">
    <property type="protein sequence ID" value="CIV10122.1"/>
    <property type="molecule type" value="Genomic_DNA"/>
</dbReference>
<name>A0AA87C8A4_STREE</name>
<dbReference type="Pfam" id="PF07580">
    <property type="entry name" value="Peptidase_M26_C"/>
    <property type="match status" value="1"/>
</dbReference>
<dbReference type="AlphaFoldDB" id="A0AA87C8A4"/>
<evidence type="ECO:0000313" key="2">
    <source>
        <dbReference type="EMBL" id="CIV10122.1"/>
    </source>
</evidence>
<proteinExistence type="predicted"/>
<accession>A0AA87C8A4</accession>
<dbReference type="EMBL" id="CAASRX010000002">
    <property type="protein sequence ID" value="VNG97632.1"/>
    <property type="molecule type" value="Genomic_DNA"/>
</dbReference>
<evidence type="ECO:0000313" key="5">
    <source>
        <dbReference type="Proteomes" id="UP000310818"/>
    </source>
</evidence>
<protein>
    <submittedName>
        <fullName evidence="2">Zinc metalloproteinase ZmpB</fullName>
        <ecNumber evidence="2">3.4.24.13</ecNumber>
    </submittedName>
</protein>
<evidence type="ECO:0000259" key="1">
    <source>
        <dbReference type="Pfam" id="PF07580"/>
    </source>
</evidence>